<reference evidence="2 3" key="1">
    <citation type="submission" date="2019-05" db="EMBL/GenBank/DDBJ databases">
        <title>Roseovarius bejariae sp. nov., a moderately halophylic bacterium isolated from a saline soil in Rambla Salada (Murcia).</title>
        <authorList>
            <person name="Castro D.J."/>
            <person name="Gomez-Altuve A."/>
            <person name="Reina J.C."/>
            <person name="Rodriguez M."/>
            <person name="Sampedro I."/>
            <person name="Llamas I."/>
            <person name="Martinez-Checa F."/>
        </authorList>
    </citation>
    <scope>NUCLEOTIDE SEQUENCE [LARGE SCALE GENOMIC DNA]</scope>
    <source>
        <strain evidence="2 3">A21</strain>
    </source>
</reference>
<dbReference type="Proteomes" id="UP000564704">
    <property type="component" value="Unassembled WGS sequence"/>
</dbReference>
<name>A0A844CLB8_9RHOB</name>
<feature type="domain" description="Flagellar protein FlgJ N-terminal" evidence="1">
    <location>
        <begin position="73"/>
        <end position="107"/>
    </location>
</feature>
<evidence type="ECO:0000259" key="1">
    <source>
        <dbReference type="Pfam" id="PF10135"/>
    </source>
</evidence>
<proteinExistence type="predicted"/>
<dbReference type="InterPro" id="IPR019301">
    <property type="entry name" value="Flagellar_prot_FlgJ_N"/>
</dbReference>
<evidence type="ECO:0000313" key="3">
    <source>
        <dbReference type="Proteomes" id="UP000564704"/>
    </source>
</evidence>
<dbReference type="OrthoDB" id="7690273at2"/>
<evidence type="ECO:0000313" key="2">
    <source>
        <dbReference type="EMBL" id="MRU15442.1"/>
    </source>
</evidence>
<keyword evidence="3" id="KW-1185">Reference proteome</keyword>
<protein>
    <recommendedName>
        <fullName evidence="1">Flagellar protein FlgJ N-terminal domain-containing protein</fullName>
    </recommendedName>
</protein>
<sequence length="120" mass="12939">MTGIGYWFFTVLRSNDRVLCTIRGKTVTDFLSIPPKAPPLNADVSAARKAAQKLEASFLAEMLKGAGFGVQRNGFSGGVGEDQFASFHRQAVADEIAKAGGLGLAEHFFNAMMESRNEPQ</sequence>
<dbReference type="AlphaFoldDB" id="A0A844CLB8"/>
<dbReference type="Pfam" id="PF10135">
    <property type="entry name" value="Rod-binding"/>
    <property type="match status" value="1"/>
</dbReference>
<comment type="caution">
    <text evidence="2">The sequence shown here is derived from an EMBL/GenBank/DDBJ whole genome shotgun (WGS) entry which is preliminary data.</text>
</comment>
<dbReference type="EMBL" id="SZWE01000001">
    <property type="protein sequence ID" value="MRU15442.1"/>
    <property type="molecule type" value="Genomic_DNA"/>
</dbReference>
<organism evidence="2 3">
    <name type="scientific">Roseovarius bejariae</name>
    <dbReference type="NCBI Taxonomy" id="2576383"/>
    <lineage>
        <taxon>Bacteria</taxon>
        <taxon>Pseudomonadati</taxon>
        <taxon>Pseudomonadota</taxon>
        <taxon>Alphaproteobacteria</taxon>
        <taxon>Rhodobacterales</taxon>
        <taxon>Roseobacteraceae</taxon>
        <taxon>Roseovarius</taxon>
    </lineage>
</organism>
<gene>
    <name evidence="2" type="ORF">FDP25_08375</name>
</gene>
<dbReference type="RefSeq" id="WP_154150739.1">
    <property type="nucleotide sequence ID" value="NZ_SZWE01000001.1"/>
</dbReference>
<accession>A0A844CLB8</accession>